<evidence type="ECO:0000256" key="1">
    <source>
        <dbReference type="ARBA" id="ARBA00006545"/>
    </source>
</evidence>
<sequence length="686" mass="78883">MFKSFVVGKLKRSLGEFINISDDQIRLLEIIKAKVSLQNVPLKRTALRRFKLPVLVRSGSVRQITISLPSLALTDTAVVEMEDIELFVEFSESEQNWMRSGLDTVNERRSVYHAQERLHKMLLGRKGHDPEFFQPKTDLPKDPVGTNANLYLFHITGLRLYRAGVNARLSRIVDSWASGPRLAPTDGNTDKEFCLVEISELKIRLEENASLMAWNILPERTLDIDIGFLRLKWTDSVLSDLVELINSFNWYEDVKYKKFRPNDSVMKSPREWWKFATTCILTNCRNKRWAGSWDLIFQRARNLNRYCAAYVRRIQGKETEGDCWILEKTEMDYGFSDITLFRYLAIRKLFRETKDAAVRHRNWNYMLKLALPSLPEACIRVCEKGSKFSEWLSIVSNDSDSVQSEHDPLADFSYAESGQSPILQLRLRLNTVSISACSTECSDGSEERHLLSRELMNASSVRIILDMSGLPHHILTRAIQRCTLIVASLKPVYLNINRSDCMRIVEFLNSWQNDSGGPLSAYASSKYADGFGMSFMGVFVRLPSVQLNFQSNFTECTAFATAVVKDLTLCFRHDVRSSGYKLQLDLRKLKCYDNVNCQDLLVVEQIGNHKRPHLRKWLYSESADLNVFVPNPRRSAYCSNIVMQMIHRRGFLSVFELEHLFDAPIDKLHFNANALPLTRVGEEPAH</sequence>
<keyword evidence="3" id="KW-1185">Reference proteome</keyword>
<dbReference type="GO" id="GO:0006623">
    <property type="term" value="P:protein targeting to vacuole"/>
    <property type="evidence" value="ECO:0007669"/>
    <property type="project" value="TreeGrafter"/>
</dbReference>
<comment type="similarity">
    <text evidence="1">Belongs to the VPS13 family.</text>
</comment>
<protein>
    <submittedName>
        <fullName evidence="2">Chorein N domain containing protein</fullName>
    </submittedName>
</protein>
<reference evidence="2" key="1">
    <citation type="submission" date="2014-01" db="EMBL/GenBank/DDBJ databases">
        <authorList>
            <person name="Aslett M."/>
        </authorList>
    </citation>
    <scope>NUCLEOTIDE SEQUENCE</scope>
</reference>
<proteinExistence type="inferred from homology"/>
<dbReference type="Proteomes" id="UP000030665">
    <property type="component" value="Unassembled WGS sequence"/>
</dbReference>
<dbReference type="InterPro" id="IPR026847">
    <property type="entry name" value="VPS13"/>
</dbReference>
<dbReference type="OrthoDB" id="272810at2759"/>
<accession>A0A077Z6D5</accession>
<name>A0A077Z6D5_TRITR</name>
<dbReference type="AlphaFoldDB" id="A0A077Z6D5"/>
<evidence type="ECO:0000313" key="2">
    <source>
        <dbReference type="EMBL" id="CDW55731.1"/>
    </source>
</evidence>
<gene>
    <name evidence="2" type="ORF">TTRE_0000400401</name>
</gene>
<dbReference type="GO" id="GO:0045053">
    <property type="term" value="P:protein retention in Golgi apparatus"/>
    <property type="evidence" value="ECO:0007669"/>
    <property type="project" value="TreeGrafter"/>
</dbReference>
<evidence type="ECO:0000313" key="3">
    <source>
        <dbReference type="Proteomes" id="UP000030665"/>
    </source>
</evidence>
<dbReference type="PANTHER" id="PTHR16166:SF93">
    <property type="entry name" value="INTERMEMBRANE LIPID TRANSFER PROTEIN VPS13"/>
    <property type="match status" value="1"/>
</dbReference>
<organism evidence="2 3">
    <name type="scientific">Trichuris trichiura</name>
    <name type="common">Whipworm</name>
    <name type="synonym">Trichocephalus trichiurus</name>
    <dbReference type="NCBI Taxonomy" id="36087"/>
    <lineage>
        <taxon>Eukaryota</taxon>
        <taxon>Metazoa</taxon>
        <taxon>Ecdysozoa</taxon>
        <taxon>Nematoda</taxon>
        <taxon>Enoplea</taxon>
        <taxon>Dorylaimia</taxon>
        <taxon>Trichinellida</taxon>
        <taxon>Trichuridae</taxon>
        <taxon>Trichuris</taxon>
    </lineage>
</organism>
<dbReference type="PANTHER" id="PTHR16166">
    <property type="entry name" value="VACUOLAR PROTEIN SORTING-ASSOCIATED PROTEIN VPS13"/>
    <property type="match status" value="1"/>
</dbReference>
<dbReference type="EMBL" id="HG805974">
    <property type="protein sequence ID" value="CDW55731.1"/>
    <property type="molecule type" value="Genomic_DNA"/>
</dbReference>
<reference evidence="2" key="2">
    <citation type="submission" date="2014-03" db="EMBL/GenBank/DDBJ databases">
        <title>The whipworm genome and dual-species transcriptomics of an intimate host-pathogen interaction.</title>
        <authorList>
            <person name="Foth B.J."/>
            <person name="Tsai I.J."/>
            <person name="Reid A.J."/>
            <person name="Bancroft A.J."/>
            <person name="Nichol S."/>
            <person name="Tracey A."/>
            <person name="Holroyd N."/>
            <person name="Cotton J.A."/>
            <person name="Stanley E.J."/>
            <person name="Zarowiecki M."/>
            <person name="Liu J.Z."/>
            <person name="Huckvale T."/>
            <person name="Cooper P.J."/>
            <person name="Grencis R.K."/>
            <person name="Berriman M."/>
        </authorList>
    </citation>
    <scope>NUCLEOTIDE SEQUENCE [LARGE SCALE GENOMIC DNA]</scope>
</reference>